<accession>A0A0X3PU34</accession>
<reference evidence="3" key="1">
    <citation type="submission" date="2016-01" db="EMBL/GenBank/DDBJ databases">
        <title>Reference transcriptome for the parasite Schistocephalus solidus: insights into the molecular evolution of parasitism.</title>
        <authorList>
            <person name="Hebert F.O."/>
            <person name="Grambauer S."/>
            <person name="Barber I."/>
            <person name="Landry C.R."/>
            <person name="Aubin-Horth N."/>
        </authorList>
    </citation>
    <scope>NUCLEOTIDE SEQUENCE</scope>
</reference>
<organism evidence="3">
    <name type="scientific">Schistocephalus solidus</name>
    <name type="common">Tapeworm</name>
    <dbReference type="NCBI Taxonomy" id="70667"/>
    <lineage>
        <taxon>Eukaryota</taxon>
        <taxon>Metazoa</taxon>
        <taxon>Spiralia</taxon>
        <taxon>Lophotrochozoa</taxon>
        <taxon>Platyhelminthes</taxon>
        <taxon>Cestoda</taxon>
        <taxon>Eucestoda</taxon>
        <taxon>Diphyllobothriidea</taxon>
        <taxon>Diphyllobothriidae</taxon>
        <taxon>Schistocephalus</taxon>
    </lineage>
</organism>
<feature type="compositionally biased region" description="Basic and acidic residues" evidence="1">
    <location>
        <begin position="184"/>
        <end position="210"/>
    </location>
</feature>
<sequence>LLDGENVDIINETCYVKKIKVGRPCSITKSSTGFVTEIKISSVTDHKVLHLSQYSTFFAPGCKYPKSSEGEVLPEVSVPLFRFMKGFDTVNITFAAHINPNDYAISMEDEHHVICQWSNGDLYNENEQLCQLNFRNNNRIALYTGIFQKKDNDRDIYTWYNGYFGTISVCVDWMQTGNSPEDDNCARKEPEFEPSTEKKPEIELSTEKAPEILPSSEQAPEIELSQGNGSEIEPSPGSEAEIEPSPGNATEIEPTQRNEAEIEPSPGNATEIEPIQRSEAEIEPSPGNATEIEPNQRYGSEIELTPRNGSEIEPSTGNGSEIEPSPGSEAEIE</sequence>
<feature type="domain" description="DUF5727" evidence="2">
    <location>
        <begin position="6"/>
        <end position="187"/>
    </location>
</feature>
<proteinExistence type="predicted"/>
<feature type="non-terminal residue" evidence="3">
    <location>
        <position position="1"/>
    </location>
</feature>
<dbReference type="AlphaFoldDB" id="A0A0X3PU34"/>
<evidence type="ECO:0000256" key="1">
    <source>
        <dbReference type="SAM" id="MobiDB-lite"/>
    </source>
</evidence>
<dbReference type="InterPro" id="IPR043785">
    <property type="entry name" value="DUF5727"/>
</dbReference>
<dbReference type="EMBL" id="GEEE01011213">
    <property type="protein sequence ID" value="JAP52012.1"/>
    <property type="molecule type" value="Transcribed_RNA"/>
</dbReference>
<evidence type="ECO:0000259" key="2">
    <source>
        <dbReference type="Pfam" id="PF18997"/>
    </source>
</evidence>
<protein>
    <recommendedName>
        <fullName evidence="2">DUF5727 domain-containing protein</fullName>
    </recommendedName>
</protein>
<feature type="region of interest" description="Disordered" evidence="1">
    <location>
        <begin position="180"/>
        <end position="333"/>
    </location>
</feature>
<evidence type="ECO:0000313" key="3">
    <source>
        <dbReference type="EMBL" id="JAP52012.1"/>
    </source>
</evidence>
<gene>
    <name evidence="3" type="ORF">TR165196</name>
</gene>
<feature type="non-terminal residue" evidence="3">
    <location>
        <position position="333"/>
    </location>
</feature>
<dbReference type="Pfam" id="PF18997">
    <property type="entry name" value="DUF5727"/>
    <property type="match status" value="1"/>
</dbReference>
<name>A0A0X3PU34_SCHSO</name>